<keyword evidence="1" id="KW-0812">Transmembrane</keyword>
<keyword evidence="1" id="KW-0472">Membrane</keyword>
<protein>
    <submittedName>
        <fullName evidence="2">Uncharacterized protein</fullName>
    </submittedName>
</protein>
<dbReference type="AlphaFoldDB" id="A0A0B0NRI5"/>
<name>A0A0B0NRI5_GOSAR</name>
<evidence type="ECO:0000313" key="2">
    <source>
        <dbReference type="EMBL" id="KHG17153.1"/>
    </source>
</evidence>
<evidence type="ECO:0000313" key="3">
    <source>
        <dbReference type="Proteomes" id="UP000032142"/>
    </source>
</evidence>
<sequence>MTYLHIYFSFMSHMLVTNIITLSYLVANKY</sequence>
<dbReference type="Proteomes" id="UP000032142">
    <property type="component" value="Unassembled WGS sequence"/>
</dbReference>
<keyword evidence="1" id="KW-1133">Transmembrane helix</keyword>
<evidence type="ECO:0000256" key="1">
    <source>
        <dbReference type="SAM" id="Phobius"/>
    </source>
</evidence>
<reference evidence="3" key="1">
    <citation type="submission" date="2014-09" db="EMBL/GenBank/DDBJ databases">
        <authorList>
            <person name="Mudge J."/>
            <person name="Ramaraj T."/>
            <person name="Lindquist I.E."/>
            <person name="Bharti A.K."/>
            <person name="Sundararajan A."/>
            <person name="Cameron C.T."/>
            <person name="Woodward J.E."/>
            <person name="May G.D."/>
            <person name="Brubaker C."/>
            <person name="Broadhvest J."/>
            <person name="Wilkins T.A."/>
        </authorList>
    </citation>
    <scope>NUCLEOTIDE SEQUENCE</scope>
    <source>
        <strain evidence="3">cv. AKA8401</strain>
    </source>
</reference>
<dbReference type="EMBL" id="KN407619">
    <property type="protein sequence ID" value="KHG17153.1"/>
    <property type="molecule type" value="Genomic_DNA"/>
</dbReference>
<organism evidence="2 3">
    <name type="scientific">Gossypium arboreum</name>
    <name type="common">Tree cotton</name>
    <name type="synonym">Gossypium nanking</name>
    <dbReference type="NCBI Taxonomy" id="29729"/>
    <lineage>
        <taxon>Eukaryota</taxon>
        <taxon>Viridiplantae</taxon>
        <taxon>Streptophyta</taxon>
        <taxon>Embryophyta</taxon>
        <taxon>Tracheophyta</taxon>
        <taxon>Spermatophyta</taxon>
        <taxon>Magnoliopsida</taxon>
        <taxon>eudicotyledons</taxon>
        <taxon>Gunneridae</taxon>
        <taxon>Pentapetalae</taxon>
        <taxon>rosids</taxon>
        <taxon>malvids</taxon>
        <taxon>Malvales</taxon>
        <taxon>Malvaceae</taxon>
        <taxon>Malvoideae</taxon>
        <taxon>Gossypium</taxon>
    </lineage>
</organism>
<accession>A0A0B0NRI5</accession>
<keyword evidence="3" id="KW-1185">Reference proteome</keyword>
<feature type="transmembrane region" description="Helical" evidence="1">
    <location>
        <begin position="6"/>
        <end position="27"/>
    </location>
</feature>
<gene>
    <name evidence="2" type="ORF">F383_00437</name>
</gene>
<proteinExistence type="predicted"/>